<evidence type="ECO:0000313" key="3">
    <source>
        <dbReference type="Proteomes" id="UP000198623"/>
    </source>
</evidence>
<feature type="domain" description="Zorya protein ZorC EH" evidence="1">
    <location>
        <begin position="100"/>
        <end position="466"/>
    </location>
</feature>
<keyword evidence="3" id="KW-1185">Reference proteome</keyword>
<dbReference type="AlphaFoldDB" id="A0A1I2TYL1"/>
<evidence type="ECO:0000259" key="1">
    <source>
        <dbReference type="Pfam" id="PF15611"/>
    </source>
</evidence>
<gene>
    <name evidence="2" type="ORF">SAMN05216175_11123</name>
</gene>
<dbReference type="Pfam" id="PF15611">
    <property type="entry name" value="EH_Signature"/>
    <property type="match status" value="1"/>
</dbReference>
<proteinExistence type="predicted"/>
<accession>A0A1I2TYL1</accession>
<evidence type="ECO:0000313" key="2">
    <source>
        <dbReference type="EMBL" id="SFG68467.1"/>
    </source>
</evidence>
<dbReference type="EMBL" id="FOOU01000011">
    <property type="protein sequence ID" value="SFG68467.1"/>
    <property type="molecule type" value="Genomic_DNA"/>
</dbReference>
<protein>
    <submittedName>
        <fullName evidence="2">EH_Signature domain-containing protein</fullName>
    </submittedName>
</protein>
<dbReference type="STRING" id="1045558.SAMN05216175_11123"/>
<reference evidence="3" key="1">
    <citation type="submission" date="2016-10" db="EMBL/GenBank/DDBJ databases">
        <authorList>
            <person name="Varghese N."/>
            <person name="Submissions S."/>
        </authorList>
    </citation>
    <scope>NUCLEOTIDE SEQUENCE [LARGE SCALE GENOMIC DNA]</scope>
    <source>
        <strain evidence="3">CGMCC 1.10971</strain>
    </source>
</reference>
<dbReference type="RefSeq" id="WP_177201199.1">
    <property type="nucleotide sequence ID" value="NZ_FOOU01000011.1"/>
</dbReference>
<dbReference type="Proteomes" id="UP000198623">
    <property type="component" value="Unassembled WGS sequence"/>
</dbReference>
<dbReference type="InterPro" id="IPR028943">
    <property type="entry name" value="ZorC_EH_Signature_dom"/>
</dbReference>
<organism evidence="2 3">
    <name type="scientific">Neptunomonas qingdaonensis</name>
    <dbReference type="NCBI Taxonomy" id="1045558"/>
    <lineage>
        <taxon>Bacteria</taxon>
        <taxon>Pseudomonadati</taxon>
        <taxon>Pseudomonadota</taxon>
        <taxon>Gammaproteobacteria</taxon>
        <taxon>Oceanospirillales</taxon>
        <taxon>Oceanospirillaceae</taxon>
        <taxon>Neptunomonas</taxon>
    </lineage>
</organism>
<sequence length="882" mass="101242">MNLPPLCFQFRTLGLSGWQSLISDTRIIQDQVGHSDVFLRICEELKKLDLHASSIRLETLLKSRVAARAITFLWLEDDQFREKSLKAGVIDILINAQQPRLGRVPLLNLIQLYFQFFDQLEPENNSSKIGVLKAFERQLRTQFSKLPEPKTDEKIDFLHTLKKEGYWILALDGPKALVQRALNEHKELDEIFTFFCISGFDGGRYGDVCRAHYYLDVLRTLPVGSVHEVFSELLKPRVCRAPFEGSRRIGHAALEILIDRVAEDPGSAWQDFIINMAGDPRIASSAPNFRQWWLPLGESRIEKVRSWLSKEDLKLFLQAVEQYGVVTGKDDLQRMFPARKLFLEGLYKLKIIRSTRLMLGKTAAGIVKRILGDELKTSYVKLDGVLADKAIIYLDCGDFFLIEGSHSFRLWAYLAQPSDLLTSYDIKLLTYGELIHRIPQDYSNKYPGLPFIDVVHNSSWQRKVIDFLASNGIGLDIEELLSSKDYKYYISAFGYPTVSKKTDDILGLSMNYVDVKSSDKLKINGSFSEKIINNEAVFENKKITISEKMTDFEISYTAAKLLEYLKQNEIFDTTYSGLNLGFTQREVLSCINNELSGLVEKNADGYWVLKNKESSGTEINKSKIVNDFEFEEKILKCIYLNPGCQISKISKILETEEKIIKRYIHGSISKYLRQNYEFCWYLRRSGIKKYNLDNFRPPVESNKNDTLGSSYSSKVFHEDAVNENKKITISEKVADFKLSYPAAKILEYLKLNKRFDSKFSDFGLGINQRVVLSCINNELSELVEQNIDGYWVLKNKESSGAEINKPKIVNDFEIEEKILKCIYLNPGCRISTISEIIKVEEITIRSYVLGSISKYLRHDNAFCWSLRSSHTPGIGKYNFKEL</sequence>
<name>A0A1I2TYL1_9GAMM</name>